<accession>A0A1E4U385</accession>
<gene>
    <name evidence="4" type="ORF">PACTADRAFT_24438</name>
</gene>
<proteinExistence type="predicted"/>
<dbReference type="GO" id="GO:0016020">
    <property type="term" value="C:membrane"/>
    <property type="evidence" value="ECO:0007669"/>
    <property type="project" value="TreeGrafter"/>
</dbReference>
<dbReference type="Gene3D" id="1.25.40.10">
    <property type="entry name" value="Tetratricopeptide repeat domain"/>
    <property type="match status" value="1"/>
</dbReference>
<dbReference type="AlphaFoldDB" id="A0A1E4U385"/>
<dbReference type="STRING" id="669874.A0A1E4U385"/>
<dbReference type="Proteomes" id="UP000094236">
    <property type="component" value="Unassembled WGS sequence"/>
</dbReference>
<dbReference type="PANTHER" id="PTHR45831:SF2">
    <property type="entry name" value="LD24721P"/>
    <property type="match status" value="1"/>
</dbReference>
<dbReference type="PANTHER" id="PTHR45831">
    <property type="entry name" value="LD24721P"/>
    <property type="match status" value="1"/>
</dbReference>
<dbReference type="EMBL" id="KV454011">
    <property type="protein sequence ID" value="ODV98466.1"/>
    <property type="molecule type" value="Genomic_DNA"/>
</dbReference>
<evidence type="ECO:0000313" key="5">
    <source>
        <dbReference type="Proteomes" id="UP000094236"/>
    </source>
</evidence>
<keyword evidence="5" id="KW-1185">Reference proteome</keyword>
<organism evidence="4 5">
    <name type="scientific">Pachysolen tannophilus NRRL Y-2460</name>
    <dbReference type="NCBI Taxonomy" id="669874"/>
    <lineage>
        <taxon>Eukaryota</taxon>
        <taxon>Fungi</taxon>
        <taxon>Dikarya</taxon>
        <taxon>Ascomycota</taxon>
        <taxon>Saccharomycotina</taxon>
        <taxon>Pichiomycetes</taxon>
        <taxon>Pachysolenaceae</taxon>
        <taxon>Pachysolen</taxon>
    </lineage>
</organism>
<keyword evidence="1" id="KW-0677">Repeat</keyword>
<dbReference type="SUPFAM" id="SSF48452">
    <property type="entry name" value="TPR-like"/>
    <property type="match status" value="1"/>
</dbReference>
<feature type="non-terminal residue" evidence="4">
    <location>
        <position position="1"/>
    </location>
</feature>
<evidence type="ECO:0000313" key="4">
    <source>
        <dbReference type="EMBL" id="ODV98466.1"/>
    </source>
</evidence>
<dbReference type="PROSITE" id="PS50005">
    <property type="entry name" value="TPR"/>
    <property type="match status" value="1"/>
</dbReference>
<dbReference type="GO" id="GO:0072380">
    <property type="term" value="C:TRC complex"/>
    <property type="evidence" value="ECO:0007669"/>
    <property type="project" value="TreeGrafter"/>
</dbReference>
<dbReference type="GO" id="GO:0060090">
    <property type="term" value="F:molecular adaptor activity"/>
    <property type="evidence" value="ECO:0007669"/>
    <property type="project" value="TreeGrafter"/>
</dbReference>
<feature type="non-terminal residue" evidence="4">
    <location>
        <position position="89"/>
    </location>
</feature>
<keyword evidence="2 3" id="KW-0802">TPR repeat</keyword>
<dbReference type="InterPro" id="IPR047150">
    <property type="entry name" value="SGT"/>
</dbReference>
<feature type="repeat" description="TPR" evidence="3">
    <location>
        <begin position="36"/>
        <end position="69"/>
    </location>
</feature>
<evidence type="ECO:0000256" key="2">
    <source>
        <dbReference type="ARBA" id="ARBA00022803"/>
    </source>
</evidence>
<sequence length="89" mass="9834">KAEFFRIKGNEALKSKENGKAVALYTEGLLKCPNSYQLLCNRAAAYTLLNSIDHSIEDLTKAVELNPAFIAGWTRLGFSHLYQGNAVES</sequence>
<dbReference type="OrthoDB" id="2335338at2759"/>
<reference evidence="5" key="1">
    <citation type="submission" date="2016-05" db="EMBL/GenBank/DDBJ databases">
        <title>Comparative genomics of biotechnologically important yeasts.</title>
        <authorList>
            <consortium name="DOE Joint Genome Institute"/>
            <person name="Riley R."/>
            <person name="Haridas S."/>
            <person name="Wolfe K.H."/>
            <person name="Lopes M.R."/>
            <person name="Hittinger C.T."/>
            <person name="Goker M."/>
            <person name="Salamov A."/>
            <person name="Wisecaver J."/>
            <person name="Long T.M."/>
            <person name="Aerts A.L."/>
            <person name="Barry K."/>
            <person name="Choi C."/>
            <person name="Clum A."/>
            <person name="Coughlan A.Y."/>
            <person name="Deshpande S."/>
            <person name="Douglass A.P."/>
            <person name="Hanson S.J."/>
            <person name="Klenk H.-P."/>
            <person name="Labutti K."/>
            <person name="Lapidus A."/>
            <person name="Lindquist E."/>
            <person name="Lipzen A."/>
            <person name="Meier-Kolthoff J.P."/>
            <person name="Ohm R.A."/>
            <person name="Otillar R.P."/>
            <person name="Pangilinan J."/>
            <person name="Peng Y."/>
            <person name="Rokas A."/>
            <person name="Rosa C.A."/>
            <person name="Scheuner C."/>
            <person name="Sibirny A.A."/>
            <person name="Slot J.C."/>
            <person name="Stielow J.B."/>
            <person name="Sun H."/>
            <person name="Kurtzman C.P."/>
            <person name="Blackwell M."/>
            <person name="Grigoriev I.V."/>
            <person name="Jeffries T.W."/>
        </authorList>
    </citation>
    <scope>NUCLEOTIDE SEQUENCE [LARGE SCALE GENOMIC DNA]</scope>
    <source>
        <strain evidence="5">NRRL Y-2460</strain>
    </source>
</reference>
<protein>
    <submittedName>
        <fullName evidence="4">Uncharacterized protein</fullName>
    </submittedName>
</protein>
<dbReference type="GO" id="GO:0006620">
    <property type="term" value="P:post-translational protein targeting to endoplasmic reticulum membrane"/>
    <property type="evidence" value="ECO:0007669"/>
    <property type="project" value="TreeGrafter"/>
</dbReference>
<evidence type="ECO:0000256" key="3">
    <source>
        <dbReference type="PROSITE-ProRule" id="PRU00339"/>
    </source>
</evidence>
<dbReference type="InterPro" id="IPR019734">
    <property type="entry name" value="TPR_rpt"/>
</dbReference>
<dbReference type="SMART" id="SM00028">
    <property type="entry name" value="TPR"/>
    <property type="match status" value="2"/>
</dbReference>
<dbReference type="InterPro" id="IPR011990">
    <property type="entry name" value="TPR-like_helical_dom_sf"/>
</dbReference>
<evidence type="ECO:0000256" key="1">
    <source>
        <dbReference type="ARBA" id="ARBA00022737"/>
    </source>
</evidence>
<name>A0A1E4U385_PACTA</name>